<comment type="caution">
    <text evidence="2">The sequence shown here is derived from an EMBL/GenBank/DDBJ whole genome shotgun (WGS) entry which is preliminary data.</text>
</comment>
<sequence>MFDARGIPFILLDVVCLILAGLPLAAFNLGKVKPYQRGFFCNDESIAYPFHSSTVTSTVLYTVGFTLPICSFQEPKWSSGIKWIKLHKNAAVIGVQSDQNAVQLAEVYMAHESAFVVRLWFTHSGVLQPCGELLEPTHTQKYDTQGFSVVSPARCRTTERACARMFLLPIFFVSDFFKKPAAPVNEEAMTHTTLQETPTNGNHYDVTN</sequence>
<reference evidence="2 3" key="1">
    <citation type="journal article" date="2019" name="Genome Biol. Evol.">
        <title>Whole-Genome Sequencing of the Giant Devil Catfish, Bagarius yarrelli.</title>
        <authorList>
            <person name="Jiang W."/>
            <person name="Lv Y."/>
            <person name="Cheng L."/>
            <person name="Yang K."/>
            <person name="Chao B."/>
            <person name="Wang X."/>
            <person name="Li Y."/>
            <person name="Pan X."/>
            <person name="You X."/>
            <person name="Zhang Y."/>
            <person name="Yang J."/>
            <person name="Li J."/>
            <person name="Zhang X."/>
            <person name="Liu S."/>
            <person name="Sun C."/>
            <person name="Yang J."/>
            <person name="Shi Q."/>
        </authorList>
    </citation>
    <scope>NUCLEOTIDE SEQUENCE [LARGE SCALE GENOMIC DNA]</scope>
    <source>
        <strain evidence="2">JWS20170419001</strain>
        <tissue evidence="2">Muscle</tissue>
    </source>
</reference>
<keyword evidence="3" id="KW-1185">Reference proteome</keyword>
<evidence type="ECO:0000313" key="3">
    <source>
        <dbReference type="Proteomes" id="UP000319801"/>
    </source>
</evidence>
<dbReference type="OrthoDB" id="8907274at2759"/>
<dbReference type="Proteomes" id="UP000319801">
    <property type="component" value="Unassembled WGS sequence"/>
</dbReference>
<gene>
    <name evidence="2" type="ORF">Baya_7931</name>
</gene>
<proteinExistence type="predicted"/>
<evidence type="ECO:0000256" key="1">
    <source>
        <dbReference type="SAM" id="Phobius"/>
    </source>
</evidence>
<accession>A0A556U2R1</accession>
<keyword evidence="1" id="KW-0472">Membrane</keyword>
<organism evidence="2 3">
    <name type="scientific">Bagarius yarrelli</name>
    <name type="common">Goonch</name>
    <name type="synonym">Bagrus yarrelli</name>
    <dbReference type="NCBI Taxonomy" id="175774"/>
    <lineage>
        <taxon>Eukaryota</taxon>
        <taxon>Metazoa</taxon>
        <taxon>Chordata</taxon>
        <taxon>Craniata</taxon>
        <taxon>Vertebrata</taxon>
        <taxon>Euteleostomi</taxon>
        <taxon>Actinopterygii</taxon>
        <taxon>Neopterygii</taxon>
        <taxon>Teleostei</taxon>
        <taxon>Ostariophysi</taxon>
        <taxon>Siluriformes</taxon>
        <taxon>Sisoridae</taxon>
        <taxon>Sisorinae</taxon>
        <taxon>Bagarius</taxon>
    </lineage>
</organism>
<dbReference type="UniPathway" id="UPA00085"/>
<protein>
    <submittedName>
        <fullName evidence="2">Phospholipid phosphatase 1</fullName>
    </submittedName>
</protein>
<evidence type="ECO:0000313" key="2">
    <source>
        <dbReference type="EMBL" id="TSM12530.1"/>
    </source>
</evidence>
<dbReference type="EMBL" id="VCAZ01000041">
    <property type="protein sequence ID" value="TSM12530.1"/>
    <property type="molecule type" value="Genomic_DNA"/>
</dbReference>
<dbReference type="AlphaFoldDB" id="A0A556U2R1"/>
<name>A0A556U2R1_BAGYA</name>
<feature type="transmembrane region" description="Helical" evidence="1">
    <location>
        <begin position="6"/>
        <end position="27"/>
    </location>
</feature>
<keyword evidence="1" id="KW-1133">Transmembrane helix</keyword>
<dbReference type="GO" id="GO:0006644">
    <property type="term" value="P:phospholipid metabolic process"/>
    <property type="evidence" value="ECO:0007669"/>
    <property type="project" value="UniProtKB-UniPathway"/>
</dbReference>
<keyword evidence="1" id="KW-0812">Transmembrane</keyword>